<evidence type="ECO:0000256" key="1">
    <source>
        <dbReference type="ARBA" id="ARBA00022723"/>
    </source>
</evidence>
<dbReference type="SUPFAM" id="SSF57667">
    <property type="entry name" value="beta-beta-alpha zinc fingers"/>
    <property type="match status" value="1"/>
</dbReference>
<dbReference type="Pfam" id="PF24537">
    <property type="entry name" value="zf-C2H2_fungi"/>
    <property type="match status" value="1"/>
</dbReference>
<feature type="region of interest" description="Disordered" evidence="6">
    <location>
        <begin position="278"/>
        <end position="317"/>
    </location>
</feature>
<keyword evidence="1" id="KW-0479">Metal-binding</keyword>
<organism evidence="8 9">
    <name type="scientific">Sporothrix epigloea</name>
    <dbReference type="NCBI Taxonomy" id="1892477"/>
    <lineage>
        <taxon>Eukaryota</taxon>
        <taxon>Fungi</taxon>
        <taxon>Dikarya</taxon>
        <taxon>Ascomycota</taxon>
        <taxon>Pezizomycotina</taxon>
        <taxon>Sordariomycetes</taxon>
        <taxon>Sordariomycetidae</taxon>
        <taxon>Ophiostomatales</taxon>
        <taxon>Ophiostomataceae</taxon>
        <taxon>Sporothrix</taxon>
    </lineage>
</organism>
<feature type="region of interest" description="Disordered" evidence="6">
    <location>
        <begin position="1"/>
        <end position="81"/>
    </location>
</feature>
<dbReference type="InterPro" id="IPR057026">
    <property type="entry name" value="Znf-C2H2_ascomycetes"/>
</dbReference>
<feature type="compositionally biased region" description="Low complexity" evidence="6">
    <location>
        <begin position="202"/>
        <end position="216"/>
    </location>
</feature>
<dbReference type="PANTHER" id="PTHR24409">
    <property type="entry name" value="ZINC FINGER PROTEIN 142"/>
    <property type="match status" value="1"/>
</dbReference>
<dbReference type="PROSITE" id="PS00028">
    <property type="entry name" value="ZINC_FINGER_C2H2_1"/>
    <property type="match status" value="1"/>
</dbReference>
<evidence type="ECO:0000256" key="5">
    <source>
        <dbReference type="PROSITE-ProRule" id="PRU00042"/>
    </source>
</evidence>
<evidence type="ECO:0000313" key="8">
    <source>
        <dbReference type="EMBL" id="CAK7270839.1"/>
    </source>
</evidence>
<feature type="domain" description="C2H2-type" evidence="7">
    <location>
        <begin position="494"/>
        <end position="522"/>
    </location>
</feature>
<protein>
    <recommendedName>
        <fullName evidence="7">C2H2-type domain-containing protein</fullName>
    </recommendedName>
</protein>
<keyword evidence="9" id="KW-1185">Reference proteome</keyword>
<reference evidence="8 9" key="1">
    <citation type="submission" date="2024-01" db="EMBL/GenBank/DDBJ databases">
        <authorList>
            <person name="Allen C."/>
            <person name="Tagirdzhanova G."/>
        </authorList>
    </citation>
    <scope>NUCLEOTIDE SEQUENCE [LARGE SCALE GENOMIC DNA]</scope>
    <source>
        <strain evidence="8 9">CBS 573.63</strain>
    </source>
</reference>
<dbReference type="Proteomes" id="UP001642501">
    <property type="component" value="Unassembled WGS sequence"/>
</dbReference>
<keyword evidence="2" id="KW-0677">Repeat</keyword>
<evidence type="ECO:0000256" key="3">
    <source>
        <dbReference type="ARBA" id="ARBA00022771"/>
    </source>
</evidence>
<feature type="region of interest" description="Disordered" evidence="6">
    <location>
        <begin position="202"/>
        <end position="245"/>
    </location>
</feature>
<name>A0ABP0DSJ8_9PEZI</name>
<keyword evidence="4" id="KW-0862">Zinc</keyword>
<keyword evidence="3 5" id="KW-0863">Zinc-finger</keyword>
<evidence type="ECO:0000313" key="9">
    <source>
        <dbReference type="Proteomes" id="UP001642501"/>
    </source>
</evidence>
<dbReference type="PANTHER" id="PTHR24409:SF295">
    <property type="entry name" value="AZ2-RELATED"/>
    <property type="match status" value="1"/>
</dbReference>
<sequence length="637" mass="70947">MEARCTPRDQGSPGLPPVYKDSSMSSRTYHDESRIPFTATLSTATSSTPIAIPNLPRDYRPPPPLPPPRVVPIDGPMSAAADEYRRRERELAEDLHSYQGRSDQDEVHHSVESISRDSALSNRFAMHRDNYHFKSSADAYDNSLLKKLDMRRTLDSRSPPCHSHPGAPGPDALRSVQRPPRCQPLSLPTRVKLSHGQLLYDSPSRYSESSMYSSVSPRTTPSDYCGSDQRSLRGETPMNDRSIGDWTCRTNSGSMLIDTGTQDAMYDDIGFNMEETRPREFRFDRPNSRLSSGDDCHAAGQKRPASSPPGSDEVPLPMYNIPSNEHLRWRESVSRGSPAPRLSTNMQDSISSISSSTRTNSYSSNLSAAASSVTSMAVSIDGGGGPGGRLLGGDCFSPTETTGTTPTSTCASPFAASMMLSASPQAAVVASRSAHHRIRETSHIVSSPTRRIPEALKPTSLKRSEFYMCECCPKKPKKFDSPDQLRAHEMEKQYECSFCGNRFKNKNEAERHQNSLHVRHHSWSCAALSSYDRAFHESTFRCGEADTCGYCGEEFLRTGPVAGRSDARQPTEQDWDDRIRHLQDVHKFRECNASKKFFRADHFRQHLKHSHAGTSGKWTNMLENACMTEEQLPLPMQ</sequence>
<feature type="compositionally biased region" description="Basic and acidic residues" evidence="6">
    <location>
        <begin position="278"/>
        <end position="297"/>
    </location>
</feature>
<evidence type="ECO:0000259" key="7">
    <source>
        <dbReference type="PROSITE" id="PS50157"/>
    </source>
</evidence>
<evidence type="ECO:0000256" key="4">
    <source>
        <dbReference type="ARBA" id="ARBA00022833"/>
    </source>
</evidence>
<feature type="region of interest" description="Disordered" evidence="6">
    <location>
        <begin position="330"/>
        <end position="362"/>
    </location>
</feature>
<feature type="compositionally biased region" description="Low complexity" evidence="6">
    <location>
        <begin position="71"/>
        <end position="81"/>
    </location>
</feature>
<dbReference type="InterPro" id="IPR013087">
    <property type="entry name" value="Znf_C2H2_type"/>
</dbReference>
<dbReference type="Gene3D" id="3.30.160.60">
    <property type="entry name" value="Classic Zinc Finger"/>
    <property type="match status" value="1"/>
</dbReference>
<evidence type="ECO:0000256" key="6">
    <source>
        <dbReference type="SAM" id="MobiDB-lite"/>
    </source>
</evidence>
<feature type="compositionally biased region" description="Low complexity" evidence="6">
    <location>
        <begin position="343"/>
        <end position="362"/>
    </location>
</feature>
<feature type="compositionally biased region" description="Pro residues" evidence="6">
    <location>
        <begin position="61"/>
        <end position="70"/>
    </location>
</feature>
<feature type="compositionally biased region" description="Low complexity" evidence="6">
    <location>
        <begin position="38"/>
        <end position="56"/>
    </location>
</feature>
<dbReference type="InterPro" id="IPR036236">
    <property type="entry name" value="Znf_C2H2_sf"/>
</dbReference>
<gene>
    <name evidence="8" type="ORF">SEPCBS57363_004311</name>
</gene>
<accession>A0ABP0DSJ8</accession>
<dbReference type="PROSITE" id="PS50157">
    <property type="entry name" value="ZINC_FINGER_C2H2_2"/>
    <property type="match status" value="1"/>
</dbReference>
<feature type="region of interest" description="Disordered" evidence="6">
    <location>
        <begin position="154"/>
        <end position="187"/>
    </location>
</feature>
<comment type="caution">
    <text evidence="8">The sequence shown here is derived from an EMBL/GenBank/DDBJ whole genome shotgun (WGS) entry which is preliminary data.</text>
</comment>
<proteinExistence type="predicted"/>
<dbReference type="SMART" id="SM00355">
    <property type="entry name" value="ZnF_C2H2"/>
    <property type="match status" value="3"/>
</dbReference>
<evidence type="ECO:0000256" key="2">
    <source>
        <dbReference type="ARBA" id="ARBA00022737"/>
    </source>
</evidence>
<dbReference type="EMBL" id="CAWUOM010000078">
    <property type="protein sequence ID" value="CAK7270839.1"/>
    <property type="molecule type" value="Genomic_DNA"/>
</dbReference>